<dbReference type="InterPro" id="IPR038377">
    <property type="entry name" value="Na/Glc_symporter_sf"/>
</dbReference>
<gene>
    <name evidence="9" type="ORF">BN1211_3344</name>
</gene>
<sequence>MVLEGNPLPQGAGYGMVIGLGAVFSIGMISITKMLKRYQKEIMTAEEFATAGRSVKTSLIAAAVVSSWTWAATLLTSTTQAYKNGVSGGYWYGAGACVQVILFATLATKAKQIAPEAHTFLEIIKGRYGTIGHCVYIYYGMATNILVTAMLLTGASATINFLTGMDTIAAIFLLPLGVVAYIIYGGIKSVFLTDYIHTIVIIVILLLFAFEVFATNSLLGSPGIVWDKLTELQATKPVPRNHEGSYLTFQSHNGGIFLVINLCGNFAAVFMDNGYWQKAISASPASALPGYVLGGLAWIAIPVLVSTTMGLACRALESNPEFPYYPGLSADQVNAGLVLPATAYTLLGKGGAVASLLLVFMAFTSAMSAEVISVSSIFTYDIYRSYFNPTASGKQLMWANYVSVCLFTLAMCGFGIGLYESDVSLGWLYNFMGVIIASAVVPATLSLFWSRMNLLAVTVSPIFGSIVAICGWIGAAKGLYGEVNYDNLFEDNVMLTGNLLALCTPALVIPFFVYLFPEEPFDFETLKHTIYRVDETEEIMEAEGELPEEGDTEKNLAPVQSVATIGHRMGMEHKAELLAKEQAELKRASKIGGYLTIALFLIFIILLPMPMFGTGYIFSKRFFTGWVVVWIIWMFYTAFLVCIFPLWQGRHGIYTTCRGIYWDLSGQTHKLREWQEEHPEELHVVQSQISAAIHEEHLDAIGNIDDALDSTSDDISKTK</sequence>
<keyword evidence="5 8" id="KW-1133">Transmembrane helix</keyword>
<evidence type="ECO:0000256" key="5">
    <source>
        <dbReference type="ARBA" id="ARBA00022989"/>
    </source>
</evidence>
<dbReference type="GO" id="GO:0005886">
    <property type="term" value="C:plasma membrane"/>
    <property type="evidence" value="ECO:0007669"/>
    <property type="project" value="TreeGrafter"/>
</dbReference>
<feature type="transmembrane region" description="Helical" evidence="8">
    <location>
        <begin position="12"/>
        <end position="31"/>
    </location>
</feature>
<feature type="transmembrane region" description="Helical" evidence="8">
    <location>
        <begin position="623"/>
        <end position="647"/>
    </location>
</feature>
<feature type="transmembrane region" description="Helical" evidence="8">
    <location>
        <begin position="59"/>
        <end position="77"/>
    </location>
</feature>
<dbReference type="EMBL" id="CDQK01000003">
    <property type="protein sequence ID" value="CEP22885.1"/>
    <property type="molecule type" value="Genomic_DNA"/>
</dbReference>
<accession>A0A0H5C460</accession>
<feature type="transmembrane region" description="Helical" evidence="8">
    <location>
        <begin position="255"/>
        <end position="276"/>
    </location>
</feature>
<keyword evidence="6 8" id="KW-0472">Membrane</keyword>
<feature type="transmembrane region" description="Helical" evidence="8">
    <location>
        <begin position="495"/>
        <end position="516"/>
    </location>
</feature>
<protein>
    <recommendedName>
        <fullName evidence="11">Urea active transporter</fullName>
    </recommendedName>
</protein>
<dbReference type="PANTHER" id="PTHR46154:SF4">
    <property type="entry name" value="UREA ACTIVE TRANSPORTER"/>
    <property type="match status" value="1"/>
</dbReference>
<evidence type="ECO:0000256" key="7">
    <source>
        <dbReference type="RuleBase" id="RU362091"/>
    </source>
</evidence>
<evidence type="ECO:0000256" key="2">
    <source>
        <dbReference type="ARBA" id="ARBA00006434"/>
    </source>
</evidence>
<dbReference type="GO" id="GO:0015489">
    <property type="term" value="F:putrescine transmembrane transporter activity"/>
    <property type="evidence" value="ECO:0007669"/>
    <property type="project" value="TreeGrafter"/>
</dbReference>
<evidence type="ECO:0000313" key="10">
    <source>
        <dbReference type="Proteomes" id="UP000038830"/>
    </source>
</evidence>
<feature type="transmembrane region" description="Helical" evidence="8">
    <location>
        <begin position="135"/>
        <end position="162"/>
    </location>
</feature>
<evidence type="ECO:0000256" key="6">
    <source>
        <dbReference type="ARBA" id="ARBA00023136"/>
    </source>
</evidence>
<evidence type="ECO:0000256" key="8">
    <source>
        <dbReference type="SAM" id="Phobius"/>
    </source>
</evidence>
<proteinExistence type="inferred from homology"/>
<name>A0A0H5C460_CYBJN</name>
<evidence type="ECO:0000256" key="3">
    <source>
        <dbReference type="ARBA" id="ARBA00022448"/>
    </source>
</evidence>
<dbReference type="CDD" id="cd11476">
    <property type="entry name" value="SLC5sbd_DUR3"/>
    <property type="match status" value="1"/>
</dbReference>
<comment type="similarity">
    <text evidence="2 7">Belongs to the sodium:solute symporter (SSF) (TC 2.A.21) family.</text>
</comment>
<dbReference type="NCBIfam" id="TIGR00813">
    <property type="entry name" value="sss"/>
    <property type="match status" value="1"/>
</dbReference>
<evidence type="ECO:0000256" key="4">
    <source>
        <dbReference type="ARBA" id="ARBA00022692"/>
    </source>
</evidence>
<dbReference type="Pfam" id="PF00474">
    <property type="entry name" value="SSF"/>
    <property type="match status" value="1"/>
</dbReference>
<keyword evidence="3" id="KW-0813">Transport</keyword>
<feature type="transmembrane region" description="Helical" evidence="8">
    <location>
        <begin position="425"/>
        <end position="447"/>
    </location>
</feature>
<feature type="transmembrane region" description="Helical" evidence="8">
    <location>
        <begin position="398"/>
        <end position="419"/>
    </location>
</feature>
<feature type="transmembrane region" description="Helical" evidence="8">
    <location>
        <begin position="591"/>
        <end position="611"/>
    </location>
</feature>
<evidence type="ECO:0008006" key="11">
    <source>
        <dbReference type="Google" id="ProtNLM"/>
    </source>
</evidence>
<feature type="transmembrane region" description="Helical" evidence="8">
    <location>
        <begin position="89"/>
        <end position="108"/>
    </location>
</feature>
<dbReference type="InterPro" id="IPR031155">
    <property type="entry name" value="DUR"/>
</dbReference>
<feature type="transmembrane region" description="Helical" evidence="8">
    <location>
        <begin position="168"/>
        <end position="187"/>
    </location>
</feature>
<feature type="transmembrane region" description="Helical" evidence="8">
    <location>
        <begin position="454"/>
        <end position="475"/>
    </location>
</feature>
<organism evidence="9 10">
    <name type="scientific">Cyberlindnera jadinii (strain ATCC 18201 / CBS 1600 / BCRC 20928 / JCM 3617 / NBRC 0987 / NRRL Y-1542)</name>
    <name type="common">Torula yeast</name>
    <name type="synonym">Candida utilis</name>
    <dbReference type="NCBI Taxonomy" id="983966"/>
    <lineage>
        <taxon>Eukaryota</taxon>
        <taxon>Fungi</taxon>
        <taxon>Dikarya</taxon>
        <taxon>Ascomycota</taxon>
        <taxon>Saccharomycotina</taxon>
        <taxon>Saccharomycetes</taxon>
        <taxon>Phaffomycetales</taxon>
        <taxon>Phaffomycetaceae</taxon>
        <taxon>Cyberlindnera</taxon>
    </lineage>
</organism>
<evidence type="ECO:0000313" key="9">
    <source>
        <dbReference type="EMBL" id="CEP22885.1"/>
    </source>
</evidence>
<dbReference type="GO" id="GO:0015204">
    <property type="term" value="F:urea transmembrane transporter activity"/>
    <property type="evidence" value="ECO:0007669"/>
    <property type="project" value="InterPro"/>
</dbReference>
<dbReference type="Gene3D" id="1.20.1730.10">
    <property type="entry name" value="Sodium/glucose cotransporter"/>
    <property type="match status" value="1"/>
</dbReference>
<dbReference type="PANTHER" id="PTHR46154">
    <property type="match status" value="1"/>
</dbReference>
<dbReference type="InterPro" id="IPR001734">
    <property type="entry name" value="Na/solute_symporter"/>
</dbReference>
<dbReference type="Proteomes" id="UP000038830">
    <property type="component" value="Unassembled WGS sequence"/>
</dbReference>
<feature type="transmembrane region" description="Helical" evidence="8">
    <location>
        <begin position="199"/>
        <end position="219"/>
    </location>
</feature>
<feature type="transmembrane region" description="Helical" evidence="8">
    <location>
        <begin position="288"/>
        <end position="312"/>
    </location>
</feature>
<comment type="subcellular location">
    <subcellularLocation>
        <location evidence="1">Membrane</location>
        <topology evidence="1">Multi-pass membrane protein</topology>
    </subcellularLocation>
</comment>
<feature type="transmembrane region" description="Helical" evidence="8">
    <location>
        <begin position="352"/>
        <end position="378"/>
    </location>
</feature>
<dbReference type="PROSITE" id="PS50283">
    <property type="entry name" value="NA_SOLUT_SYMP_3"/>
    <property type="match status" value="1"/>
</dbReference>
<evidence type="ECO:0000256" key="1">
    <source>
        <dbReference type="ARBA" id="ARBA00004141"/>
    </source>
</evidence>
<reference evidence="10" key="1">
    <citation type="journal article" date="2015" name="J. Biotechnol.">
        <title>The structure of the Cyberlindnera jadinii genome and its relation to Candida utilis analyzed by the occurrence of single nucleotide polymorphisms.</title>
        <authorList>
            <person name="Rupp O."/>
            <person name="Brinkrolf K."/>
            <person name="Buerth C."/>
            <person name="Kunigo M."/>
            <person name="Schneider J."/>
            <person name="Jaenicke S."/>
            <person name="Goesmann A."/>
            <person name="Puehler A."/>
            <person name="Jaeger K.-E."/>
            <person name="Ernst J.F."/>
        </authorList>
    </citation>
    <scope>NUCLEOTIDE SEQUENCE [LARGE SCALE GENOMIC DNA]</scope>
    <source>
        <strain evidence="10">ATCC 18201 / CBS 1600 / BCRC 20928 / JCM 3617 / NBRC 0987 / NRRL Y-1542</strain>
    </source>
</reference>
<keyword evidence="4 8" id="KW-0812">Transmembrane</keyword>
<dbReference type="AlphaFoldDB" id="A0A0H5C460"/>
<dbReference type="GO" id="GO:0015606">
    <property type="term" value="F:spermidine transmembrane transporter activity"/>
    <property type="evidence" value="ECO:0007669"/>
    <property type="project" value="TreeGrafter"/>
</dbReference>